<dbReference type="AlphaFoldDB" id="A0ABD1WMU0"/>
<keyword evidence="7" id="KW-1185">Reference proteome</keyword>
<comment type="caution">
    <text evidence="6">The sequence shown here is derived from an EMBL/GenBank/DDBJ whole genome shotgun (WGS) entry which is preliminary data.</text>
</comment>
<keyword evidence="2 4" id="KW-0863">Zinc-finger</keyword>
<dbReference type="PANTHER" id="PTHR45931:SF16">
    <property type="entry name" value="RING_U-BOX SUPERFAMILY PROTEIN"/>
    <property type="match status" value="1"/>
</dbReference>
<keyword evidence="3" id="KW-0862">Zinc</keyword>
<accession>A0ABD1WMU0</accession>
<dbReference type="InterPro" id="IPR013083">
    <property type="entry name" value="Znf_RING/FYVE/PHD"/>
</dbReference>
<evidence type="ECO:0000313" key="7">
    <source>
        <dbReference type="Proteomes" id="UP001604277"/>
    </source>
</evidence>
<reference evidence="7" key="1">
    <citation type="submission" date="2024-07" db="EMBL/GenBank/DDBJ databases">
        <title>Two chromosome-level genome assemblies of Korean endemic species Abeliophyllum distichum and Forsythia ovata (Oleaceae).</title>
        <authorList>
            <person name="Jang H."/>
        </authorList>
    </citation>
    <scope>NUCLEOTIDE SEQUENCE [LARGE SCALE GENOMIC DNA]</scope>
</reference>
<dbReference type="SMART" id="SM00184">
    <property type="entry name" value="RING"/>
    <property type="match status" value="1"/>
</dbReference>
<feature type="domain" description="RING-type" evidence="5">
    <location>
        <begin position="168"/>
        <end position="209"/>
    </location>
</feature>
<evidence type="ECO:0000259" key="5">
    <source>
        <dbReference type="PROSITE" id="PS50089"/>
    </source>
</evidence>
<proteinExistence type="predicted"/>
<evidence type="ECO:0000256" key="3">
    <source>
        <dbReference type="ARBA" id="ARBA00022833"/>
    </source>
</evidence>
<dbReference type="Gene3D" id="3.30.40.10">
    <property type="entry name" value="Zinc/RING finger domain, C3HC4 (zinc finger)"/>
    <property type="match status" value="1"/>
</dbReference>
<protein>
    <submittedName>
        <fullName evidence="6">Receptor-like proteiny region</fullName>
    </submittedName>
</protein>
<dbReference type="Proteomes" id="UP001604277">
    <property type="component" value="Unassembled WGS sequence"/>
</dbReference>
<keyword evidence="1" id="KW-0479">Metal-binding</keyword>
<organism evidence="6 7">
    <name type="scientific">Forsythia ovata</name>
    <dbReference type="NCBI Taxonomy" id="205694"/>
    <lineage>
        <taxon>Eukaryota</taxon>
        <taxon>Viridiplantae</taxon>
        <taxon>Streptophyta</taxon>
        <taxon>Embryophyta</taxon>
        <taxon>Tracheophyta</taxon>
        <taxon>Spermatophyta</taxon>
        <taxon>Magnoliopsida</taxon>
        <taxon>eudicotyledons</taxon>
        <taxon>Gunneridae</taxon>
        <taxon>Pentapetalae</taxon>
        <taxon>asterids</taxon>
        <taxon>lamiids</taxon>
        <taxon>Lamiales</taxon>
        <taxon>Oleaceae</taxon>
        <taxon>Forsythieae</taxon>
        <taxon>Forsythia</taxon>
    </lineage>
</organism>
<name>A0ABD1WMU0_9LAMI</name>
<dbReference type="InterPro" id="IPR001841">
    <property type="entry name" value="Znf_RING"/>
</dbReference>
<evidence type="ECO:0000256" key="2">
    <source>
        <dbReference type="ARBA" id="ARBA00022771"/>
    </source>
</evidence>
<dbReference type="Pfam" id="PF13639">
    <property type="entry name" value="zf-RING_2"/>
    <property type="match status" value="1"/>
</dbReference>
<evidence type="ECO:0000256" key="4">
    <source>
        <dbReference type="PROSITE-ProRule" id="PRU00175"/>
    </source>
</evidence>
<evidence type="ECO:0000313" key="6">
    <source>
        <dbReference type="EMBL" id="KAL2550058.1"/>
    </source>
</evidence>
<dbReference type="PROSITE" id="PS50089">
    <property type="entry name" value="ZF_RING_2"/>
    <property type="match status" value="1"/>
</dbReference>
<dbReference type="GO" id="GO:0008270">
    <property type="term" value="F:zinc ion binding"/>
    <property type="evidence" value="ECO:0007669"/>
    <property type="project" value="UniProtKB-KW"/>
</dbReference>
<evidence type="ECO:0000256" key="1">
    <source>
        <dbReference type="ARBA" id="ARBA00022723"/>
    </source>
</evidence>
<dbReference type="InterPro" id="IPR051834">
    <property type="entry name" value="RING_finger_E3_ligase"/>
</dbReference>
<gene>
    <name evidence="6" type="ORF">Fot_11588</name>
</gene>
<dbReference type="SUPFAM" id="SSF57850">
    <property type="entry name" value="RING/U-box"/>
    <property type="match status" value="1"/>
</dbReference>
<dbReference type="PANTHER" id="PTHR45931">
    <property type="entry name" value="SI:CH211-59O9.10"/>
    <property type="match status" value="1"/>
</dbReference>
<dbReference type="EMBL" id="JBFOLJ010000003">
    <property type="protein sequence ID" value="KAL2550058.1"/>
    <property type="molecule type" value="Genomic_DNA"/>
</dbReference>
<sequence length="218" mass="25330">MKLHCRIGVKNSQEPVMYNESHSKFKVLVEFRSQTVERGLDYGDDGQLRVLMKDQEPEIFNVACLDFAKPYIKLKQLILAELANYHIPYEECEEKIADKLYNSAQRMLSKSKEFSLIVTIKQFFDFLIDPSDMHNNVPYMVPASTEAIMLLSRKRMEYETDDSEVENCTVCLEDIVNGSMVATLSCSHIFHDACISEWLKRSHYCPNYRFEMSIALNL</sequence>